<dbReference type="AlphaFoldDB" id="A0AAV4U5N5"/>
<dbReference type="InterPro" id="IPR017893">
    <property type="entry name" value="DBB_domain"/>
</dbReference>
<dbReference type="Pfam" id="PF14545">
    <property type="entry name" value="DBB"/>
    <property type="match status" value="1"/>
</dbReference>
<name>A0AAV4U5N5_9ARAC</name>
<feature type="domain" description="DBB" evidence="2">
    <location>
        <begin position="146"/>
        <end position="226"/>
    </location>
</feature>
<evidence type="ECO:0000313" key="4">
    <source>
        <dbReference type="Proteomes" id="UP001054837"/>
    </source>
</evidence>
<organism evidence="3 4">
    <name type="scientific">Caerostris darwini</name>
    <dbReference type="NCBI Taxonomy" id="1538125"/>
    <lineage>
        <taxon>Eukaryota</taxon>
        <taxon>Metazoa</taxon>
        <taxon>Ecdysozoa</taxon>
        <taxon>Arthropoda</taxon>
        <taxon>Chelicerata</taxon>
        <taxon>Arachnida</taxon>
        <taxon>Araneae</taxon>
        <taxon>Araneomorphae</taxon>
        <taxon>Entelegynae</taxon>
        <taxon>Araneoidea</taxon>
        <taxon>Araneidae</taxon>
        <taxon>Caerostris</taxon>
    </lineage>
</organism>
<gene>
    <name evidence="3" type="primary">AVEN_50131_1</name>
    <name evidence="3" type="ORF">CDAR_50751</name>
</gene>
<sequence length="369" mass="42059">MTHDLFILHAQDSERLVLEFANLFGSKVSLRIICVNSAPAPRLQQRARVKVHVLFFSPEFLRFLEERPSDAYYMCGHLECGSTLALFCLGLRARDVLCYHTAPLHSFASWGKFEIPSSDSAFPQELLNQIQEVVGGDLSVDADIAVVPQSLKRHNRVVHVIFSCPTEEVKDVNVHLKDQKEVDIHLEQVNPYVLKFSVPDCLFNFSHNVCVTVGSGSRVLCKQSIHLSQDTPKHVQAAEEKPFHPPPSTQEEMLLDEQLKFLEHFSRLTENEDDFTSIMHPENLVIKPQKQKGRIEIERKTREFDLKKLCRQYGLENLSLLVSDPPSLSTDDESHSTLQEPAREKGDEVSHHHISFLNTETVSLRSRFS</sequence>
<protein>
    <submittedName>
        <fullName evidence="3">DBB domain-containing protein</fullName>
    </submittedName>
</protein>
<dbReference type="Proteomes" id="UP001054837">
    <property type="component" value="Unassembled WGS sequence"/>
</dbReference>
<accession>A0AAV4U5N5</accession>
<keyword evidence="4" id="KW-1185">Reference proteome</keyword>
<reference evidence="3 4" key="1">
    <citation type="submission" date="2021-06" db="EMBL/GenBank/DDBJ databases">
        <title>Caerostris darwini draft genome.</title>
        <authorList>
            <person name="Kono N."/>
            <person name="Arakawa K."/>
        </authorList>
    </citation>
    <scope>NUCLEOTIDE SEQUENCE [LARGE SCALE GENOMIC DNA]</scope>
</reference>
<evidence type="ECO:0000313" key="3">
    <source>
        <dbReference type="EMBL" id="GIY53104.1"/>
    </source>
</evidence>
<feature type="compositionally biased region" description="Basic and acidic residues" evidence="1">
    <location>
        <begin position="341"/>
        <end position="351"/>
    </location>
</feature>
<evidence type="ECO:0000259" key="2">
    <source>
        <dbReference type="Pfam" id="PF14545"/>
    </source>
</evidence>
<comment type="caution">
    <text evidence="3">The sequence shown here is derived from an EMBL/GenBank/DDBJ whole genome shotgun (WGS) entry which is preliminary data.</text>
</comment>
<evidence type="ECO:0000256" key="1">
    <source>
        <dbReference type="SAM" id="MobiDB-lite"/>
    </source>
</evidence>
<proteinExistence type="predicted"/>
<feature type="region of interest" description="Disordered" evidence="1">
    <location>
        <begin position="323"/>
        <end position="351"/>
    </location>
</feature>
<dbReference type="EMBL" id="BPLQ01010742">
    <property type="protein sequence ID" value="GIY53104.1"/>
    <property type="molecule type" value="Genomic_DNA"/>
</dbReference>